<comment type="similarity">
    <text evidence="1">Belongs to the AHA1 family.</text>
</comment>
<dbReference type="Proteomes" id="UP000594800">
    <property type="component" value="Chromosome"/>
</dbReference>
<feature type="domain" description="Activator of Hsp90 ATPase homologue 1/2-like C-terminal" evidence="2">
    <location>
        <begin position="17"/>
        <end position="149"/>
    </location>
</feature>
<name>A0A7S9LSK0_9RHOB</name>
<organism evidence="3 4">
    <name type="scientific">Pontivivens ytuae</name>
    <dbReference type="NCBI Taxonomy" id="2789856"/>
    <lineage>
        <taxon>Bacteria</taxon>
        <taxon>Pseudomonadati</taxon>
        <taxon>Pseudomonadota</taxon>
        <taxon>Alphaproteobacteria</taxon>
        <taxon>Rhodobacterales</taxon>
        <taxon>Paracoccaceae</taxon>
        <taxon>Pontivivens</taxon>
    </lineage>
</organism>
<dbReference type="Gene3D" id="3.30.530.20">
    <property type="match status" value="1"/>
</dbReference>
<sequence length="152" mass="17400">MTGFQDHAFSLTREYAAPPLRVFDAWADPQAKGRWFAASGPGRGAIFDWRMEFRPGGREEGRIETPFGPVTYHGVYHLTERPQRILHTYEMRMDGRLFSTSLTSIDFAERERGCRMTYAERLVHVDAPETIDMRRAGCAEMLDRLGDLLVTA</sequence>
<dbReference type="InterPro" id="IPR023393">
    <property type="entry name" value="START-like_dom_sf"/>
</dbReference>
<dbReference type="KEGG" id="poz:I0K15_01385"/>
<gene>
    <name evidence="3" type="ORF">I0K15_01385</name>
</gene>
<evidence type="ECO:0000259" key="2">
    <source>
        <dbReference type="Pfam" id="PF08327"/>
    </source>
</evidence>
<dbReference type="RefSeq" id="WP_196103672.1">
    <property type="nucleotide sequence ID" value="NZ_CP064942.1"/>
</dbReference>
<reference evidence="3 4" key="1">
    <citation type="submission" date="2020-11" db="EMBL/GenBank/DDBJ databases">
        <title>Description of Pontivivens ytuae sp. nov. isolated from deep sea sediment of Mariana Trench.</title>
        <authorList>
            <person name="Wang Z."/>
            <person name="Sun Q.-L."/>
            <person name="Xu X.-D."/>
            <person name="Tang Y.-Z."/>
            <person name="Zhang J."/>
        </authorList>
    </citation>
    <scope>NUCLEOTIDE SEQUENCE [LARGE SCALE GENOMIC DNA]</scope>
    <source>
        <strain evidence="3 4">MT2928</strain>
    </source>
</reference>
<accession>A0A7S9LSK0</accession>
<dbReference type="InterPro" id="IPR013538">
    <property type="entry name" value="ASHA1/2-like_C"/>
</dbReference>
<protein>
    <submittedName>
        <fullName evidence="3">SRPBCC domain-containing protein</fullName>
    </submittedName>
</protein>
<keyword evidence="4" id="KW-1185">Reference proteome</keyword>
<dbReference type="Pfam" id="PF08327">
    <property type="entry name" value="AHSA1"/>
    <property type="match status" value="1"/>
</dbReference>
<evidence type="ECO:0000313" key="3">
    <source>
        <dbReference type="EMBL" id="QPH54463.1"/>
    </source>
</evidence>
<dbReference type="AlphaFoldDB" id="A0A7S9LSK0"/>
<proteinExistence type="inferred from homology"/>
<evidence type="ECO:0000256" key="1">
    <source>
        <dbReference type="ARBA" id="ARBA00006817"/>
    </source>
</evidence>
<dbReference type="SUPFAM" id="SSF55961">
    <property type="entry name" value="Bet v1-like"/>
    <property type="match status" value="1"/>
</dbReference>
<evidence type="ECO:0000313" key="4">
    <source>
        <dbReference type="Proteomes" id="UP000594800"/>
    </source>
</evidence>
<dbReference type="EMBL" id="CP064942">
    <property type="protein sequence ID" value="QPH54463.1"/>
    <property type="molecule type" value="Genomic_DNA"/>
</dbReference>